<comment type="caution">
    <text evidence="4">The sequence shown here is derived from an EMBL/GenBank/DDBJ whole genome shotgun (WGS) entry which is preliminary data.</text>
</comment>
<accession>A0ABD0MHS7</accession>
<dbReference type="InterPro" id="IPR043502">
    <property type="entry name" value="DNA/RNA_pol_sf"/>
</dbReference>
<dbReference type="InterPro" id="IPR041577">
    <property type="entry name" value="RT_RNaseH_2"/>
</dbReference>
<dbReference type="CDD" id="cd09274">
    <property type="entry name" value="RNase_HI_RT_Ty3"/>
    <property type="match status" value="1"/>
</dbReference>
<dbReference type="InterPro" id="IPR036397">
    <property type="entry name" value="RNaseH_sf"/>
</dbReference>
<dbReference type="EMBL" id="JAMKFB020000722">
    <property type="protein sequence ID" value="KAL0147798.1"/>
    <property type="molecule type" value="Genomic_DNA"/>
</dbReference>
<feature type="domain" description="Integrase catalytic" evidence="3">
    <location>
        <begin position="292"/>
        <end position="489"/>
    </location>
</feature>
<evidence type="ECO:0000256" key="1">
    <source>
        <dbReference type="ARBA" id="ARBA00039658"/>
    </source>
</evidence>
<proteinExistence type="predicted"/>
<dbReference type="InterPro" id="IPR012337">
    <property type="entry name" value="RNaseH-like_sf"/>
</dbReference>
<dbReference type="SUPFAM" id="SSF53098">
    <property type="entry name" value="Ribonuclease H-like"/>
    <property type="match status" value="1"/>
</dbReference>
<evidence type="ECO:0000259" key="3">
    <source>
        <dbReference type="PROSITE" id="PS50994"/>
    </source>
</evidence>
<protein>
    <recommendedName>
        <fullName evidence="1">Gypsy retrotransposon integrase-like protein 1</fullName>
    </recommendedName>
</protein>
<dbReference type="Proteomes" id="UP001529510">
    <property type="component" value="Unassembled WGS sequence"/>
</dbReference>
<dbReference type="PANTHER" id="PTHR37984:SF15">
    <property type="entry name" value="INTEGRASE CATALYTIC DOMAIN-CONTAINING PROTEIN"/>
    <property type="match status" value="1"/>
</dbReference>
<evidence type="ECO:0000313" key="5">
    <source>
        <dbReference type="Proteomes" id="UP001529510"/>
    </source>
</evidence>
<feature type="non-terminal residue" evidence="4">
    <location>
        <position position="1"/>
    </location>
</feature>
<dbReference type="FunFam" id="1.10.340.70:FF:000001">
    <property type="entry name" value="Retrovirus-related Pol polyprotein from transposon gypsy-like Protein"/>
    <property type="match status" value="1"/>
</dbReference>
<evidence type="ECO:0000313" key="4">
    <source>
        <dbReference type="EMBL" id="KAL0147798.1"/>
    </source>
</evidence>
<name>A0ABD0MHS7_CIRMR</name>
<dbReference type="Gene3D" id="1.10.340.70">
    <property type="match status" value="1"/>
</dbReference>
<keyword evidence="5" id="KW-1185">Reference proteome</keyword>
<feature type="compositionally biased region" description="Basic and acidic residues" evidence="2">
    <location>
        <begin position="1"/>
        <end position="13"/>
    </location>
</feature>
<dbReference type="FunFam" id="3.10.20.370:FF:000001">
    <property type="entry name" value="Retrovirus-related Pol polyprotein from transposon 17.6-like protein"/>
    <property type="match status" value="1"/>
</dbReference>
<dbReference type="AlphaFoldDB" id="A0ABD0MHS7"/>
<sequence>KKPGKEGQYHNPKEPFGGRWTPSCQTAFETLITKLSTVPVLGFADPKLPYILHTDASTSGLGAALYQEQDGQQRVIAFASRGLSHSESHYPAHKLEFLALKWAVTEKFHDYLYGSSFTVVTDSNLLTYLLTTAKLDAVSYRWLAALSTFSFTLQYRAGKQNVDADSLSRRPHRELSDYQLSTKEIERIEKFVQYHTTDTDASSITDTGVVKALCEKHLVQQNNNPAYPLVMSLAIHLDAVPDCYVQEDVLIGSSAIPHLTKEELAEKQRSDPVIREVLTYLESGEKPPPVVRKEIPDITFYLREWDCLQMKEGVLYRRRQDGDSITYQLVLPEELRSFAVDQLHNQMSHMGIERTMDLVRMGSELYPRELHRHPIRKPALLLKAYGISLSYIMDSQSACIATRVRVLKSRTIKELCAITGIQKIRTTTHHPRGNPVERFNCTLLGMLGTLEEKEKSHWKEFVKPLVHAYNCTKHESTGFSPYELMFGRQPRLPLDLAFGLPRVDSSQTSHSQYVQHLKSHLKENYDIATRNAQKLAERNKVCFDKRVTDSTLEVGDRVLVRNVRIRGKDKLVDKWESDIYVVVKRVENLPVYTIRPETKEGLFHTLHRDLLLPCGFLPVPEKVDAAVPKPVSKSRK</sequence>
<dbReference type="PANTHER" id="PTHR37984">
    <property type="entry name" value="PROTEIN CBG26694"/>
    <property type="match status" value="1"/>
</dbReference>
<organism evidence="4 5">
    <name type="scientific">Cirrhinus mrigala</name>
    <name type="common">Mrigala</name>
    <dbReference type="NCBI Taxonomy" id="683832"/>
    <lineage>
        <taxon>Eukaryota</taxon>
        <taxon>Metazoa</taxon>
        <taxon>Chordata</taxon>
        <taxon>Craniata</taxon>
        <taxon>Vertebrata</taxon>
        <taxon>Euteleostomi</taxon>
        <taxon>Actinopterygii</taxon>
        <taxon>Neopterygii</taxon>
        <taxon>Teleostei</taxon>
        <taxon>Ostariophysi</taxon>
        <taxon>Cypriniformes</taxon>
        <taxon>Cyprinidae</taxon>
        <taxon>Labeoninae</taxon>
        <taxon>Labeonini</taxon>
        <taxon>Cirrhinus</taxon>
    </lineage>
</organism>
<feature type="region of interest" description="Disordered" evidence="2">
    <location>
        <begin position="1"/>
        <end position="20"/>
    </location>
</feature>
<gene>
    <name evidence="4" type="ORF">M9458_056875</name>
</gene>
<dbReference type="InterPro" id="IPR001584">
    <property type="entry name" value="Integrase_cat-core"/>
</dbReference>
<dbReference type="Gene3D" id="3.30.420.10">
    <property type="entry name" value="Ribonuclease H-like superfamily/Ribonuclease H"/>
    <property type="match status" value="1"/>
</dbReference>
<dbReference type="Pfam" id="PF17919">
    <property type="entry name" value="RT_RNaseH_2"/>
    <property type="match status" value="1"/>
</dbReference>
<evidence type="ECO:0000256" key="2">
    <source>
        <dbReference type="SAM" id="MobiDB-lite"/>
    </source>
</evidence>
<feature type="non-terminal residue" evidence="4">
    <location>
        <position position="636"/>
    </location>
</feature>
<dbReference type="Gene3D" id="3.10.20.370">
    <property type="match status" value="1"/>
</dbReference>
<dbReference type="GO" id="GO:0006259">
    <property type="term" value="P:DNA metabolic process"/>
    <property type="evidence" value="ECO:0007669"/>
    <property type="project" value="UniProtKB-ARBA"/>
</dbReference>
<dbReference type="PROSITE" id="PS50994">
    <property type="entry name" value="INTEGRASE"/>
    <property type="match status" value="1"/>
</dbReference>
<reference evidence="4 5" key="1">
    <citation type="submission" date="2024-05" db="EMBL/GenBank/DDBJ databases">
        <title>Genome sequencing and assembly of Indian major carp, Cirrhinus mrigala (Hamilton, 1822).</title>
        <authorList>
            <person name="Mohindra V."/>
            <person name="Chowdhury L.M."/>
            <person name="Lal K."/>
            <person name="Jena J.K."/>
        </authorList>
    </citation>
    <scope>NUCLEOTIDE SEQUENCE [LARGE SCALE GENOMIC DNA]</scope>
    <source>
        <strain evidence="4">CM1030</strain>
        <tissue evidence="4">Blood</tissue>
    </source>
</reference>
<dbReference type="InterPro" id="IPR050951">
    <property type="entry name" value="Retrovirus_Pol_polyprotein"/>
</dbReference>
<dbReference type="SUPFAM" id="SSF56672">
    <property type="entry name" value="DNA/RNA polymerases"/>
    <property type="match status" value="1"/>
</dbReference>